<evidence type="ECO:0000259" key="2">
    <source>
        <dbReference type="Pfam" id="PF14383"/>
    </source>
</evidence>
<reference evidence="3 4" key="1">
    <citation type="submission" date="2019-09" db="EMBL/GenBank/DDBJ databases">
        <title>A chromosome-level genome assembly of the Chinese tupelo Nyssa sinensis.</title>
        <authorList>
            <person name="Yang X."/>
            <person name="Kang M."/>
            <person name="Yang Y."/>
            <person name="Xiong H."/>
            <person name="Wang M."/>
            <person name="Zhang Z."/>
            <person name="Wang Z."/>
            <person name="Wu H."/>
            <person name="Ma T."/>
            <person name="Liu J."/>
            <person name="Xi Z."/>
        </authorList>
    </citation>
    <scope>NUCLEOTIDE SEQUENCE [LARGE SCALE GENOMIC DNA]</scope>
    <source>
        <strain evidence="3">J267</strain>
        <tissue evidence="3">Leaf</tissue>
    </source>
</reference>
<dbReference type="PANTHER" id="PTHR46836">
    <property type="entry name" value="AFADIN"/>
    <property type="match status" value="1"/>
</dbReference>
<dbReference type="Pfam" id="PF12552">
    <property type="entry name" value="DUF3741"/>
    <property type="match status" value="1"/>
</dbReference>
<dbReference type="PANTHER" id="PTHR46836:SF7">
    <property type="entry name" value="PHOSPHATIDYLINOSITOL N-ACETYGLUCOSAMINLYTRANSFERASE SUBUNIT P-LIKE PROTEIN"/>
    <property type="match status" value="1"/>
</dbReference>
<accession>A0A5J5AX12</accession>
<evidence type="ECO:0000259" key="1">
    <source>
        <dbReference type="Pfam" id="PF12552"/>
    </source>
</evidence>
<dbReference type="Proteomes" id="UP000325577">
    <property type="component" value="Linkage Group LG18"/>
</dbReference>
<dbReference type="InterPro" id="IPR022212">
    <property type="entry name" value="DUF3741"/>
</dbReference>
<sequence>MVESGELSKEMEPKQRTPSVIARLMGLDEMPPQQPVHKQQRVLSENYLRKTASIGLRERRSCYEGGSFRRNVETSQEYKDVFEVPEIPKMYYKHRIQSVPKGRTNSSMTEAKLACMKQKLTNAKCLSMDKKFQHLKEFDDVLEELDSNNDLLLRYFWQVRFFVYQTHP</sequence>
<name>A0A5J5AX12_9ASTE</name>
<keyword evidence="4" id="KW-1185">Reference proteome</keyword>
<feature type="domain" description="DUF3741" evidence="2">
    <location>
        <begin position="11"/>
        <end position="34"/>
    </location>
</feature>
<proteinExistence type="predicted"/>
<dbReference type="EMBL" id="CM018041">
    <property type="protein sequence ID" value="KAA8534272.1"/>
    <property type="molecule type" value="Genomic_DNA"/>
</dbReference>
<gene>
    <name evidence="3" type="ORF">F0562_031789</name>
</gene>
<dbReference type="AlphaFoldDB" id="A0A5J5AX12"/>
<organism evidence="3 4">
    <name type="scientific">Nyssa sinensis</name>
    <dbReference type="NCBI Taxonomy" id="561372"/>
    <lineage>
        <taxon>Eukaryota</taxon>
        <taxon>Viridiplantae</taxon>
        <taxon>Streptophyta</taxon>
        <taxon>Embryophyta</taxon>
        <taxon>Tracheophyta</taxon>
        <taxon>Spermatophyta</taxon>
        <taxon>Magnoliopsida</taxon>
        <taxon>eudicotyledons</taxon>
        <taxon>Gunneridae</taxon>
        <taxon>Pentapetalae</taxon>
        <taxon>asterids</taxon>
        <taxon>Cornales</taxon>
        <taxon>Nyssaceae</taxon>
        <taxon>Nyssa</taxon>
    </lineage>
</organism>
<dbReference type="Pfam" id="PF14383">
    <property type="entry name" value="VARLMGL"/>
    <property type="match status" value="1"/>
</dbReference>
<evidence type="ECO:0008006" key="5">
    <source>
        <dbReference type="Google" id="ProtNLM"/>
    </source>
</evidence>
<feature type="domain" description="DUF3741" evidence="1">
    <location>
        <begin position="117"/>
        <end position="156"/>
    </location>
</feature>
<evidence type="ECO:0000313" key="3">
    <source>
        <dbReference type="EMBL" id="KAA8534272.1"/>
    </source>
</evidence>
<dbReference type="InterPro" id="IPR032795">
    <property type="entry name" value="DUF3741-assoc"/>
</dbReference>
<dbReference type="OrthoDB" id="1584003at2759"/>
<evidence type="ECO:0000313" key="4">
    <source>
        <dbReference type="Proteomes" id="UP000325577"/>
    </source>
</evidence>
<protein>
    <recommendedName>
        <fullName evidence="5">DUF3741 domain-containing protein</fullName>
    </recommendedName>
</protein>